<keyword evidence="7" id="KW-1185">Reference proteome</keyword>
<proteinExistence type="predicted"/>
<dbReference type="CTD" id="10010"/>
<dbReference type="InterPro" id="IPR039669">
    <property type="entry name" value="TANK"/>
</dbReference>
<dbReference type="PANTHER" id="PTHR15249">
    <property type="entry name" value="TRAF FAMILY MEMBER-ASSOCIATED NF-KAPPA-B ACTIVATOR"/>
    <property type="match status" value="1"/>
</dbReference>
<dbReference type="GO" id="GO:0043124">
    <property type="term" value="P:negative regulation of canonical NF-kappaB signal transduction"/>
    <property type="evidence" value="ECO:0007669"/>
    <property type="project" value="InterPro"/>
</dbReference>
<reference evidence="6" key="2">
    <citation type="submission" date="2020-02" db="EMBL/GenBank/DDBJ databases">
        <title>Esox lucius (northern pike) genome, fEsoLuc1, primary haplotype.</title>
        <authorList>
            <person name="Myers G."/>
            <person name="Karagic N."/>
            <person name="Meyer A."/>
            <person name="Pippel M."/>
            <person name="Reichard M."/>
            <person name="Winkler S."/>
            <person name="Tracey A."/>
            <person name="Sims Y."/>
            <person name="Howe K."/>
            <person name="Rhie A."/>
            <person name="Formenti G."/>
            <person name="Durbin R."/>
            <person name="Fedrigo O."/>
            <person name="Jarvis E.D."/>
        </authorList>
    </citation>
    <scope>NUCLEOTIDE SEQUENCE [LARGE SCALE GENOMIC DNA]</scope>
</reference>
<reference evidence="6" key="3">
    <citation type="submission" date="2025-08" db="UniProtKB">
        <authorList>
            <consortium name="Ensembl"/>
        </authorList>
    </citation>
    <scope>IDENTIFICATION</scope>
</reference>
<organism evidence="6 7">
    <name type="scientific">Esox lucius</name>
    <name type="common">Northern pike</name>
    <dbReference type="NCBI Taxonomy" id="8010"/>
    <lineage>
        <taxon>Eukaryota</taxon>
        <taxon>Metazoa</taxon>
        <taxon>Chordata</taxon>
        <taxon>Craniata</taxon>
        <taxon>Vertebrata</taxon>
        <taxon>Euteleostomi</taxon>
        <taxon>Actinopterygii</taxon>
        <taxon>Neopterygii</taxon>
        <taxon>Teleostei</taxon>
        <taxon>Protacanthopterygii</taxon>
        <taxon>Esociformes</taxon>
        <taxon>Esocidae</taxon>
        <taxon>Esox</taxon>
    </lineage>
</organism>
<feature type="region of interest" description="Disordered" evidence="4">
    <location>
        <begin position="200"/>
        <end position="219"/>
    </location>
</feature>
<feature type="coiled-coil region" evidence="3">
    <location>
        <begin position="9"/>
        <end position="61"/>
    </location>
</feature>
<evidence type="ECO:0000313" key="7">
    <source>
        <dbReference type="Proteomes" id="UP000265140"/>
    </source>
</evidence>
<dbReference type="GeneTree" id="ENSGT00390000008712"/>
<dbReference type="OMA" id="KMKEHYE"/>
<keyword evidence="2 3" id="KW-0175">Coiled coil</keyword>
<feature type="domain" description="Tbk1/Ikki binding" evidence="5">
    <location>
        <begin position="132"/>
        <end position="183"/>
    </location>
</feature>
<evidence type="ECO:0000256" key="2">
    <source>
        <dbReference type="ARBA" id="ARBA00023054"/>
    </source>
</evidence>
<keyword evidence="1" id="KW-0597">Phosphoprotein</keyword>
<dbReference type="Pfam" id="PF12845">
    <property type="entry name" value="TBD"/>
    <property type="match status" value="1"/>
</dbReference>
<evidence type="ECO:0000313" key="6">
    <source>
        <dbReference type="Ensembl" id="ENSELUP00000039255.2"/>
    </source>
</evidence>
<sequence length="367" mass="41066">MERNIGDQLNKAFEAYRQASIERDNAKRELQQTSEFYKQHTQNLQKQIEDQQSLILTLKAQLISTTKQPSGEVTDEAAPRKQEEETLFSSNHLLDNTGNFFRKIRYLKENMETIELVSPSPLTAPVASNVENKDVIEAFQALQGKFQQIRTLTLRQKNHLKKFCRGNDLANEQQFSMPIQCTDVTAELAERPFPSVSALRPGVDLHHPPTPLAPRGAGPEDRDLVESLTSLRVKFPPPTDSEYEFLNSASEKQIDLAMPRQRPAVSGGPAVVEEMSMELSDQFLYPTSPPHPTSPSASLESVRGPQQALWSPELCDATAMKAASVEPQQAINNNSPDICAYCNAVVPQDHMKSHLFTHCQRESEASN</sequence>
<evidence type="ECO:0000256" key="1">
    <source>
        <dbReference type="ARBA" id="ARBA00022553"/>
    </source>
</evidence>
<reference evidence="6" key="4">
    <citation type="submission" date="2025-09" db="UniProtKB">
        <authorList>
            <consortium name="Ensembl"/>
        </authorList>
    </citation>
    <scope>IDENTIFICATION</scope>
</reference>
<dbReference type="RefSeq" id="XP_010889166.1">
    <property type="nucleotide sequence ID" value="XM_010890864.5"/>
</dbReference>
<dbReference type="Proteomes" id="UP000265140">
    <property type="component" value="Chromosome 16"/>
</dbReference>
<dbReference type="InParanoid" id="A0A3P9AEZ5"/>
<dbReference type="Bgee" id="ENSELUG00000019391">
    <property type="expression patterns" value="Expressed in stomach and 14 other cell types or tissues"/>
</dbReference>
<evidence type="ECO:0000259" key="5">
    <source>
        <dbReference type="Pfam" id="PF12845"/>
    </source>
</evidence>
<dbReference type="InterPro" id="IPR024581">
    <property type="entry name" value="TBD"/>
</dbReference>
<dbReference type="GeneID" id="105022443"/>
<gene>
    <name evidence="6" type="primary">TANK</name>
</gene>
<name>A0A3P9AEZ5_ESOLU</name>
<reference evidence="7" key="1">
    <citation type="journal article" date="2014" name="PLoS ONE">
        <title>The genome and linkage map of the northern pike (Esox lucius): conserved synteny revealed between the salmonid sister group and the Neoteleostei.</title>
        <authorList>
            <person name="Rondeau E.B."/>
            <person name="Minkley D.R."/>
            <person name="Leong J.S."/>
            <person name="Messmer A.M."/>
            <person name="Jantzen J.R."/>
            <person name="von Schalburg K.R."/>
            <person name="Lemon C."/>
            <person name="Bird N.H."/>
            <person name="Koop B.F."/>
        </authorList>
    </citation>
    <scope>NUCLEOTIDE SEQUENCE</scope>
</reference>
<dbReference type="PANTHER" id="PTHR15249:SF0">
    <property type="entry name" value="TRAF FAMILY MEMBER-ASSOCIATED NF-KAPPA-B ACTIVATOR"/>
    <property type="match status" value="1"/>
</dbReference>
<accession>A0A3P9AEZ5</accession>
<dbReference type="KEGG" id="els:105022443"/>
<dbReference type="Ensembl" id="ENSELUT00000030415.3">
    <property type="protein sequence ID" value="ENSELUP00000039255.2"/>
    <property type="gene ID" value="ENSELUG00000019391.3"/>
</dbReference>
<dbReference type="AlphaFoldDB" id="A0A3P9AEZ5"/>
<evidence type="ECO:0000256" key="3">
    <source>
        <dbReference type="SAM" id="Coils"/>
    </source>
</evidence>
<dbReference type="OrthoDB" id="9937252at2759"/>
<evidence type="ECO:0000256" key="4">
    <source>
        <dbReference type="SAM" id="MobiDB-lite"/>
    </source>
</evidence>
<protein>
    <recommendedName>
        <fullName evidence="5">Tbk1/Ikki binding domain-containing protein</fullName>
    </recommendedName>
</protein>